<name>A0A4C1SMP0_EUMVA</name>
<dbReference type="Proteomes" id="UP000299102">
    <property type="component" value="Unassembled WGS sequence"/>
</dbReference>
<proteinExistence type="predicted"/>
<evidence type="ECO:0000313" key="1">
    <source>
        <dbReference type="EMBL" id="GBP03255.1"/>
    </source>
</evidence>
<accession>A0A4C1SMP0</accession>
<gene>
    <name evidence="1" type="ORF">EVAR_72260_1</name>
</gene>
<dbReference type="EMBL" id="BGZK01007288">
    <property type="protein sequence ID" value="GBP03255.1"/>
    <property type="molecule type" value="Genomic_DNA"/>
</dbReference>
<keyword evidence="2" id="KW-1185">Reference proteome</keyword>
<dbReference type="AlphaFoldDB" id="A0A4C1SMP0"/>
<sequence length="65" mass="7619">MPEPSRRTILISMKHVLVEIGSRFVLSKWMMFDAFGKNKSRDIGYNKLALEFLKLLLPLLENRIL</sequence>
<organism evidence="1 2">
    <name type="scientific">Eumeta variegata</name>
    <name type="common">Bagworm moth</name>
    <name type="synonym">Eumeta japonica</name>
    <dbReference type="NCBI Taxonomy" id="151549"/>
    <lineage>
        <taxon>Eukaryota</taxon>
        <taxon>Metazoa</taxon>
        <taxon>Ecdysozoa</taxon>
        <taxon>Arthropoda</taxon>
        <taxon>Hexapoda</taxon>
        <taxon>Insecta</taxon>
        <taxon>Pterygota</taxon>
        <taxon>Neoptera</taxon>
        <taxon>Endopterygota</taxon>
        <taxon>Lepidoptera</taxon>
        <taxon>Glossata</taxon>
        <taxon>Ditrysia</taxon>
        <taxon>Tineoidea</taxon>
        <taxon>Psychidae</taxon>
        <taxon>Oiketicinae</taxon>
        <taxon>Eumeta</taxon>
    </lineage>
</organism>
<comment type="caution">
    <text evidence="1">The sequence shown here is derived from an EMBL/GenBank/DDBJ whole genome shotgun (WGS) entry which is preliminary data.</text>
</comment>
<protein>
    <submittedName>
        <fullName evidence="1">Uncharacterized protein</fullName>
    </submittedName>
</protein>
<reference evidence="1 2" key="1">
    <citation type="journal article" date="2019" name="Commun. Biol.">
        <title>The bagworm genome reveals a unique fibroin gene that provides high tensile strength.</title>
        <authorList>
            <person name="Kono N."/>
            <person name="Nakamura H."/>
            <person name="Ohtoshi R."/>
            <person name="Tomita M."/>
            <person name="Numata K."/>
            <person name="Arakawa K."/>
        </authorList>
    </citation>
    <scope>NUCLEOTIDE SEQUENCE [LARGE SCALE GENOMIC DNA]</scope>
</reference>
<feature type="non-terminal residue" evidence="1">
    <location>
        <position position="65"/>
    </location>
</feature>
<evidence type="ECO:0000313" key="2">
    <source>
        <dbReference type="Proteomes" id="UP000299102"/>
    </source>
</evidence>